<sequence length="633" mass="73286">MFHVDNSGKGNCMYYAYGISLMYFLRMKNTSQLTEDIFNKLKLKENDKASLRTLLSKEADQAFTSHEIKTIIEPILGRATRDLAAEHTKDEFKTSPQDAPLFAASKYGLEYYFKLQFDTKYSELSELINHGFTHTDFTEAEIYRVSGIKTAMEEFAKARFLQVREDFSREWAIKEQQLKSKGKRPTESTLQSHKAHLLDNILRKETVAFFSVDDDKHLKQYKNHLQNESVWGTEETLFVLHRAIQGELMVRNKKGTIDTFYDNEIVLHLHRNGNSPYIQSGNPVMILNNEENRHWTSKIPNSVFSMQQSTKMIQTDYPAEIALFVKEGRQSGPKVAKALRHMYQKGLLEGNELYSPERCKEIAEHYLNYVKHNNRRFLITEVESFLEEMNEIIKKKAVNDIPVVVGSNPMLEVKETNSQLQMTTTDSPMEEVFSEVKLKDQEVTLNTPVAEGVTSFILQEYPIPNGDELTGKDKSFANKKQFTHPYRDEDVTMLYQTIYDWIDSLTDRSFRSLINSSLRKYESKIWGSLWGASRRAEVEDYLNGNCGSKALAMILINGEEESTFNECLFIKIVETIKKEINRYPVMLEEPKYQLIAQFNLEEHGAFYLSKMKSHKETISVSKRQLLDTSTLIC</sequence>
<dbReference type="EMBL" id="LNXU01000045">
    <property type="protein sequence ID" value="KTC69659.1"/>
    <property type="molecule type" value="Genomic_DNA"/>
</dbReference>
<dbReference type="RefSeq" id="WP_058460719.1">
    <property type="nucleotide sequence ID" value="NZ_CAAAIY010000007.1"/>
</dbReference>
<protein>
    <submittedName>
        <fullName evidence="1">Dot/Icm T4SS effector</fullName>
    </submittedName>
</protein>
<dbReference type="AlphaFoldDB" id="A0A0W0RFB6"/>
<reference evidence="1 2" key="1">
    <citation type="submission" date="2015-11" db="EMBL/GenBank/DDBJ databases">
        <title>Genomic analysis of 38 Legionella species identifies large and diverse effector repertoires.</title>
        <authorList>
            <person name="Burstein D."/>
            <person name="Amaro F."/>
            <person name="Zusman T."/>
            <person name="Lifshitz Z."/>
            <person name="Cohen O."/>
            <person name="Gilbert J.A."/>
            <person name="Pupko T."/>
            <person name="Shuman H.A."/>
            <person name="Segal G."/>
        </authorList>
    </citation>
    <scope>NUCLEOTIDE SEQUENCE [LARGE SCALE GENOMIC DNA]</scope>
    <source>
        <strain evidence="1 2">WIGA</strain>
    </source>
</reference>
<accession>A0A0W0RFB6</accession>
<dbReference type="PATRIC" id="fig|447.4.peg.3391"/>
<dbReference type="Proteomes" id="UP000054695">
    <property type="component" value="Unassembled WGS sequence"/>
</dbReference>
<proteinExistence type="predicted"/>
<keyword evidence="2" id="KW-1185">Reference proteome</keyword>
<evidence type="ECO:0000313" key="1">
    <source>
        <dbReference type="EMBL" id="KTC69659.1"/>
    </source>
</evidence>
<name>A0A0W0RFB6_LEGBO</name>
<organism evidence="1 2">
    <name type="scientific">Legionella bozemanae</name>
    <name type="common">Fluoribacter bozemanae</name>
    <dbReference type="NCBI Taxonomy" id="447"/>
    <lineage>
        <taxon>Bacteria</taxon>
        <taxon>Pseudomonadati</taxon>
        <taxon>Pseudomonadota</taxon>
        <taxon>Gammaproteobacteria</taxon>
        <taxon>Legionellales</taxon>
        <taxon>Legionellaceae</taxon>
        <taxon>Legionella</taxon>
    </lineage>
</organism>
<comment type="caution">
    <text evidence="1">The sequence shown here is derived from an EMBL/GenBank/DDBJ whole genome shotgun (WGS) entry which is preliminary data.</text>
</comment>
<gene>
    <name evidence="1" type="ORF">Lboz_3175</name>
</gene>
<evidence type="ECO:0000313" key="2">
    <source>
        <dbReference type="Proteomes" id="UP000054695"/>
    </source>
</evidence>